<dbReference type="Gene3D" id="3.30.310.200">
    <property type="match status" value="1"/>
</dbReference>
<dbReference type="SUPFAM" id="SSF52540">
    <property type="entry name" value="P-loop containing nucleoside triphosphate hydrolases"/>
    <property type="match status" value="1"/>
</dbReference>
<dbReference type="AlphaFoldDB" id="I0L116"/>
<dbReference type="PANTHER" id="PTHR23119:SF51">
    <property type="entry name" value="DISKS LARGE 1 TUMOR SUPPRESSOR PROTEIN"/>
    <property type="match status" value="1"/>
</dbReference>
<dbReference type="GO" id="GO:0005886">
    <property type="term" value="C:plasma membrane"/>
    <property type="evidence" value="ECO:0007669"/>
    <property type="project" value="GOC"/>
</dbReference>
<dbReference type="SMART" id="SM00369">
    <property type="entry name" value="LRR_TYP"/>
    <property type="match status" value="12"/>
</dbReference>
<dbReference type="Pfam" id="PF16095">
    <property type="entry name" value="COR-A"/>
    <property type="match status" value="1"/>
</dbReference>
<dbReference type="InterPro" id="IPR057263">
    <property type="entry name" value="COR-B"/>
</dbReference>
<feature type="domain" description="C-terminal of Roc COR-B" evidence="6">
    <location>
        <begin position="742"/>
        <end position="859"/>
    </location>
</feature>
<dbReference type="Pfam" id="PF25497">
    <property type="entry name" value="COR-B"/>
    <property type="match status" value="1"/>
</dbReference>
<keyword evidence="3" id="KW-0677">Repeat</keyword>
<dbReference type="InterPro" id="IPR032171">
    <property type="entry name" value="COR-A"/>
</dbReference>
<proteinExistence type="predicted"/>
<dbReference type="InterPro" id="IPR050614">
    <property type="entry name" value="Synaptic_Scaffolding_LAP-MAGUK"/>
</dbReference>
<evidence type="ECO:0000256" key="3">
    <source>
        <dbReference type="ARBA" id="ARBA00022737"/>
    </source>
</evidence>
<feature type="domain" description="COR" evidence="5">
    <location>
        <begin position="559"/>
        <end position="705"/>
    </location>
</feature>
<evidence type="ECO:0000313" key="8">
    <source>
        <dbReference type="Proteomes" id="UP000003448"/>
    </source>
</evidence>
<evidence type="ECO:0000313" key="7">
    <source>
        <dbReference type="EMBL" id="CCH17513.1"/>
    </source>
</evidence>
<dbReference type="EMBL" id="CAIE01000018">
    <property type="protein sequence ID" value="CCH17513.1"/>
    <property type="molecule type" value="Genomic_DNA"/>
</dbReference>
<dbReference type="InterPro" id="IPR027417">
    <property type="entry name" value="P-loop_NTPase"/>
</dbReference>
<dbReference type="RefSeq" id="WP_007458231.1">
    <property type="nucleotide sequence ID" value="NZ_HF570108.1"/>
</dbReference>
<dbReference type="InterPro" id="IPR032675">
    <property type="entry name" value="LRR_dom_sf"/>
</dbReference>
<dbReference type="GO" id="GO:0030054">
    <property type="term" value="C:cell junction"/>
    <property type="evidence" value="ECO:0007669"/>
    <property type="project" value="TreeGrafter"/>
</dbReference>
<gene>
    <name evidence="7" type="ORF">MILUP08_42434</name>
</gene>
<dbReference type="Pfam" id="PF08477">
    <property type="entry name" value="Roc"/>
    <property type="match status" value="1"/>
</dbReference>
<dbReference type="Gene3D" id="3.30.70.1390">
    <property type="entry name" value="ROC domain from the Parkinson's disease-associated leucine-rich repeat kinase 2"/>
    <property type="match status" value="1"/>
</dbReference>
<dbReference type="PANTHER" id="PTHR23119">
    <property type="entry name" value="DISCS LARGE"/>
    <property type="match status" value="1"/>
</dbReference>
<dbReference type="GO" id="GO:0045197">
    <property type="term" value="P:establishment or maintenance of epithelial cell apical/basal polarity"/>
    <property type="evidence" value="ECO:0007669"/>
    <property type="project" value="TreeGrafter"/>
</dbReference>
<evidence type="ECO:0000256" key="1">
    <source>
        <dbReference type="ARBA" id="ARBA00004370"/>
    </source>
</evidence>
<dbReference type="OrthoDB" id="498873at2"/>
<keyword evidence="8" id="KW-1185">Reference proteome</keyword>
<dbReference type="InterPro" id="IPR036388">
    <property type="entry name" value="WH-like_DNA-bd_sf"/>
</dbReference>
<dbReference type="InterPro" id="IPR003591">
    <property type="entry name" value="Leu-rich_rpt_typical-subtyp"/>
</dbReference>
<dbReference type="eggNOG" id="COG1100">
    <property type="taxonomic scope" value="Bacteria"/>
</dbReference>
<dbReference type="GO" id="GO:0097120">
    <property type="term" value="P:receptor localization to synapse"/>
    <property type="evidence" value="ECO:0007669"/>
    <property type="project" value="TreeGrafter"/>
</dbReference>
<protein>
    <submittedName>
        <fullName evidence="7">Putative Leucine-rich repeat protein</fullName>
    </submittedName>
</protein>
<evidence type="ECO:0000256" key="2">
    <source>
        <dbReference type="ARBA" id="ARBA00022614"/>
    </source>
</evidence>
<dbReference type="Proteomes" id="UP000003448">
    <property type="component" value="Unassembled WGS sequence"/>
</dbReference>
<accession>I0L116</accession>
<dbReference type="STRING" id="1150864.MILUP08_42434"/>
<dbReference type="SUPFAM" id="SSF52058">
    <property type="entry name" value="L domain-like"/>
    <property type="match status" value="1"/>
</dbReference>
<comment type="subcellular location">
    <subcellularLocation>
        <location evidence="1">Membrane</location>
    </subcellularLocation>
</comment>
<dbReference type="GO" id="GO:0019901">
    <property type="term" value="F:protein kinase binding"/>
    <property type="evidence" value="ECO:0007669"/>
    <property type="project" value="TreeGrafter"/>
</dbReference>
<keyword evidence="2" id="KW-0433">Leucine-rich repeat</keyword>
<dbReference type="InterPro" id="IPR001611">
    <property type="entry name" value="Leu-rich_rpt"/>
</dbReference>
<keyword evidence="4" id="KW-0472">Membrane</keyword>
<evidence type="ECO:0000259" key="6">
    <source>
        <dbReference type="Pfam" id="PF25497"/>
    </source>
</evidence>
<dbReference type="GO" id="GO:0098609">
    <property type="term" value="P:cell-cell adhesion"/>
    <property type="evidence" value="ECO:0007669"/>
    <property type="project" value="TreeGrafter"/>
</dbReference>
<sequence>MDDGRIVEARQRIDAATTGHVNLGGLGLTPEDLTELLRDTPAFADVVSLDLANNNLGTLPDAVAAAWTSLIVLDLSSNGLTALPDTVAAWTALERLVLSGNRLTALPDAVAAWTALKRLVMDRNRLGELPHAVAGWTALTQLNVDRNKLGELPDAVAAWTALERLDMDYNQVRALPDAVAAWTRLDVLYLDDNELTALPDAVAAWTALNELHLDSNQLTALPDAVAAWTALNELHLDDNQLTVLPEAVAAWTELSGLHLRSNRLTALPDAVAAWTALTLLDLYDNQLTVLPDAVAAWTDLTDLYLESNRLTALPDAVGGWNALTDLFMEGNDLTALPGAIGRLAKLRMLVVDGNPLPPEVLAAETEGTEALLAFLRDVATDGRSISEAKLLFVGAGEAGKSSLLGALRGEPWRDRHQTQGMDIKPLVVTHAGREITLNGWDFGGQQAYQPAHQVFFSAPAVYVVVWKPRPGVAAGMVESWIAMIAHRAPDARVLVVASHGGPSSRADAIDEQHLKQRFGDLIVGFHEVDSAIPDDRLEALREAIAVAAGTLPHVHRNYPASWQQTIEAVTAEGQQVIDYRGYEAVAAAQGLTAFQARTLASNAHHLGKWIYYADDDALAAFVILQPDWLNVAIAALLDSRDAVDALGLVPHRMLGSLWSAAQAPDGTSYTREQQRLFLALMGRFELTYQVSPDASPEPVSLIAQLVPAAQPLLRSAWVNFRPGDREYLEVCRISEGPAGHVIIPDSLMYRLIVRLHHQRYTEPESMQGVHWQQGMVLQSRYGARALLTVRTGVGVQVQVRGPDAVTYLRQITDEIRYCIERFWPGLTTVALVACRDECGLPTRGAGLFDVDKLIKLRDALGQSVAQCPISGCDAFPTIDSLLGGSRASDDALAVLQDGMALVDSRVRGLSQRVAELSDTVKANLAGVNAQLTALMWQLNDEAADGPRLFTLTPVGASLRNPQWTTKRMRLTLYCEHSLQPVHVLEPDRRDAGVYSIDVSREWWVRAVPLLKTTTMLLKPLLGVGVADLKLEFNEEQWKAVEEQVSMANETLNAAAEAANHLSAGDHSAGLAERARGGPTSPIIAEGATLRTLHAALRAQDVTIADLRKVVRPDGRILWVHRQFEHLYHGGLPVIP</sequence>
<dbReference type="SMART" id="SM00364">
    <property type="entry name" value="LRR_BAC"/>
    <property type="match status" value="11"/>
</dbReference>
<dbReference type="GO" id="GO:0043113">
    <property type="term" value="P:receptor clustering"/>
    <property type="evidence" value="ECO:0007669"/>
    <property type="project" value="TreeGrafter"/>
</dbReference>
<dbReference type="Gene3D" id="3.80.10.10">
    <property type="entry name" value="Ribonuclease Inhibitor"/>
    <property type="match status" value="2"/>
</dbReference>
<evidence type="ECO:0000259" key="5">
    <source>
        <dbReference type="Pfam" id="PF16095"/>
    </source>
</evidence>
<evidence type="ECO:0000256" key="4">
    <source>
        <dbReference type="ARBA" id="ARBA00023136"/>
    </source>
</evidence>
<dbReference type="Pfam" id="PF13855">
    <property type="entry name" value="LRR_8"/>
    <property type="match status" value="3"/>
</dbReference>
<dbReference type="eggNOG" id="COG4886">
    <property type="taxonomic scope" value="Bacteria"/>
</dbReference>
<organism evidence="7 8">
    <name type="scientific">Micromonospora lupini str. Lupac 08</name>
    <dbReference type="NCBI Taxonomy" id="1150864"/>
    <lineage>
        <taxon>Bacteria</taxon>
        <taxon>Bacillati</taxon>
        <taxon>Actinomycetota</taxon>
        <taxon>Actinomycetes</taxon>
        <taxon>Micromonosporales</taxon>
        <taxon>Micromonosporaceae</taxon>
        <taxon>Micromonospora</taxon>
    </lineage>
</organism>
<comment type="caution">
    <text evidence="7">The sequence shown here is derived from an EMBL/GenBank/DDBJ whole genome shotgun (WGS) entry which is preliminary data.</text>
</comment>
<dbReference type="Gene3D" id="1.10.10.10">
    <property type="entry name" value="Winged helix-like DNA-binding domain superfamily/Winged helix DNA-binding domain"/>
    <property type="match status" value="1"/>
</dbReference>
<reference evidence="8" key="1">
    <citation type="journal article" date="2012" name="J. Bacteriol.">
        <title>Genome Sequence of Micromonospora lupini Lupac 08, Isolated from Root Nodules of Lupinus angustifolius.</title>
        <authorList>
            <person name="Alonso-Vega P."/>
            <person name="Normand P."/>
            <person name="Bacigalupe R."/>
            <person name="Pujic P."/>
            <person name="Lajus A."/>
            <person name="Vallenet D."/>
            <person name="Carro L."/>
            <person name="Coll P."/>
            <person name="Trujillo M.E."/>
        </authorList>
    </citation>
    <scope>NUCLEOTIDE SEQUENCE [LARGE SCALE GENOMIC DNA]</scope>
    <source>
        <strain evidence="8">Lupac 08</strain>
    </source>
</reference>
<name>I0L116_9ACTN</name>